<evidence type="ECO:0000313" key="2">
    <source>
        <dbReference type="EMBL" id="MFC0208121.1"/>
    </source>
</evidence>
<accession>A0ABV6D637</accession>
<keyword evidence="2" id="KW-0808">Transferase</keyword>
<reference evidence="2 3" key="1">
    <citation type="submission" date="2024-09" db="EMBL/GenBank/DDBJ databases">
        <authorList>
            <person name="Sun Q."/>
            <person name="Mori K."/>
        </authorList>
    </citation>
    <scope>NUCLEOTIDE SEQUENCE [LARGE SCALE GENOMIC DNA]</scope>
    <source>
        <strain evidence="2 3">CCM 8543</strain>
    </source>
</reference>
<evidence type="ECO:0000313" key="3">
    <source>
        <dbReference type="Proteomes" id="UP001589755"/>
    </source>
</evidence>
<dbReference type="InterPro" id="IPR007345">
    <property type="entry name" value="Polysacch_pyruvyl_Trfase"/>
</dbReference>
<feature type="domain" description="Polysaccharide pyruvyl transferase" evidence="1">
    <location>
        <begin position="31"/>
        <end position="171"/>
    </location>
</feature>
<name>A0ABV6D637_9HYPH</name>
<sequence>MNGVFYNSCFPLPPAITPIFVGFHAAEDVIRQQADILRRYQPIGCRDEGTTRHMLALGIEAYTTGCLTFALPPRRQAPKEPKLLIVYGDIAGRLPLAVFRHIPEGLLVRAQLIYHRFHASRFPLDEEMRREAEAYEAALFDRYRREATLVLTPLHHVAAPCMAFGIPTIVCRERDDIRFSFLKTLLPVYTPGTFDTIDWDPPAVDVGAVRASLLRVVGERLVAALRAA</sequence>
<protein>
    <submittedName>
        <fullName evidence="2">Polysaccharide pyruvyl transferase family protein</fullName>
    </submittedName>
</protein>
<comment type="caution">
    <text evidence="2">The sequence shown here is derived from an EMBL/GenBank/DDBJ whole genome shotgun (WGS) entry which is preliminary data.</text>
</comment>
<dbReference type="GO" id="GO:0016740">
    <property type="term" value="F:transferase activity"/>
    <property type="evidence" value="ECO:0007669"/>
    <property type="project" value="UniProtKB-KW"/>
</dbReference>
<proteinExistence type="predicted"/>
<evidence type="ECO:0000259" key="1">
    <source>
        <dbReference type="Pfam" id="PF04230"/>
    </source>
</evidence>
<dbReference type="RefSeq" id="WP_261519045.1">
    <property type="nucleotide sequence ID" value="NZ_JAODNW010000002.1"/>
</dbReference>
<dbReference type="EMBL" id="JBHLXD010000008">
    <property type="protein sequence ID" value="MFC0208121.1"/>
    <property type="molecule type" value="Genomic_DNA"/>
</dbReference>
<organism evidence="2 3">
    <name type="scientific">Chelativorans intermedius</name>
    <dbReference type="NCBI Taxonomy" id="515947"/>
    <lineage>
        <taxon>Bacteria</taxon>
        <taxon>Pseudomonadati</taxon>
        <taxon>Pseudomonadota</taxon>
        <taxon>Alphaproteobacteria</taxon>
        <taxon>Hyphomicrobiales</taxon>
        <taxon>Phyllobacteriaceae</taxon>
        <taxon>Chelativorans</taxon>
    </lineage>
</organism>
<keyword evidence="3" id="KW-1185">Reference proteome</keyword>
<gene>
    <name evidence="2" type="ORF">ACFFJ2_06875</name>
</gene>
<dbReference type="Proteomes" id="UP001589755">
    <property type="component" value="Unassembled WGS sequence"/>
</dbReference>
<dbReference type="Pfam" id="PF04230">
    <property type="entry name" value="PS_pyruv_trans"/>
    <property type="match status" value="1"/>
</dbReference>